<accession>A0ABY9WSJ5</accession>
<evidence type="ECO:0000313" key="4">
    <source>
        <dbReference type="Proteomes" id="UP001611383"/>
    </source>
</evidence>
<dbReference type="PROSITE" id="PS51257">
    <property type="entry name" value="PROKAR_LIPOPROTEIN"/>
    <property type="match status" value="1"/>
</dbReference>
<evidence type="ECO:0000256" key="1">
    <source>
        <dbReference type="SAM" id="MobiDB-lite"/>
    </source>
</evidence>
<dbReference type="RefSeq" id="WP_395822399.1">
    <property type="nucleotide sequence ID" value="NZ_CP043494.1"/>
</dbReference>
<keyword evidence="2" id="KW-0732">Signal</keyword>
<keyword evidence="4" id="KW-1185">Reference proteome</keyword>
<feature type="chain" id="PRO_5047549696" description="Lipoprotein" evidence="2">
    <location>
        <begin position="20"/>
        <end position="85"/>
    </location>
</feature>
<evidence type="ECO:0000256" key="2">
    <source>
        <dbReference type="SAM" id="SignalP"/>
    </source>
</evidence>
<protein>
    <recommendedName>
        <fullName evidence="5">Lipoprotein</fullName>
    </recommendedName>
</protein>
<organism evidence="3 4">
    <name type="scientific">Archangium minus</name>
    <dbReference type="NCBI Taxonomy" id="83450"/>
    <lineage>
        <taxon>Bacteria</taxon>
        <taxon>Pseudomonadati</taxon>
        <taxon>Myxococcota</taxon>
        <taxon>Myxococcia</taxon>
        <taxon>Myxococcales</taxon>
        <taxon>Cystobacterineae</taxon>
        <taxon>Archangiaceae</taxon>
        <taxon>Archangium</taxon>
    </lineage>
</organism>
<feature type="compositionally biased region" description="Polar residues" evidence="1">
    <location>
        <begin position="26"/>
        <end position="40"/>
    </location>
</feature>
<proteinExistence type="predicted"/>
<sequence length="85" mass="8061">MNIKTMAAIVGTLSLGALATGCAGTKSATAPTEQTGSEAASTGDAAATPEKGGEAQCSGEKASSTSEKGSEHACGKDGCGAAKPQ</sequence>
<evidence type="ECO:0000313" key="3">
    <source>
        <dbReference type="EMBL" id="WNG46213.1"/>
    </source>
</evidence>
<name>A0ABY9WSJ5_9BACT</name>
<feature type="signal peptide" evidence="2">
    <location>
        <begin position="1"/>
        <end position="19"/>
    </location>
</feature>
<evidence type="ECO:0008006" key="5">
    <source>
        <dbReference type="Google" id="ProtNLM"/>
    </source>
</evidence>
<reference evidence="3 4" key="1">
    <citation type="submission" date="2019-08" db="EMBL/GenBank/DDBJ databases">
        <title>Archangium and Cystobacter genomes.</title>
        <authorList>
            <person name="Chen I.-C.K."/>
            <person name="Wielgoss S."/>
        </authorList>
    </citation>
    <scope>NUCLEOTIDE SEQUENCE [LARGE SCALE GENOMIC DNA]</scope>
    <source>
        <strain evidence="3 4">Cbm 6</strain>
    </source>
</reference>
<dbReference type="Proteomes" id="UP001611383">
    <property type="component" value="Chromosome"/>
</dbReference>
<gene>
    <name evidence="3" type="ORF">F0U60_20385</name>
</gene>
<dbReference type="EMBL" id="CP043494">
    <property type="protein sequence ID" value="WNG46213.1"/>
    <property type="molecule type" value="Genomic_DNA"/>
</dbReference>
<feature type="region of interest" description="Disordered" evidence="1">
    <location>
        <begin position="25"/>
        <end position="85"/>
    </location>
</feature>